<reference evidence="1 2" key="1">
    <citation type="journal article" date="2018" name="Genome Biol. Evol.">
        <title>Multiple Roots of Fruiting Body Formation in Amoebozoa.</title>
        <authorList>
            <person name="Hillmann F."/>
            <person name="Forbes G."/>
            <person name="Novohradska S."/>
            <person name="Ferling I."/>
            <person name="Riege K."/>
            <person name="Groth M."/>
            <person name="Westermann M."/>
            <person name="Marz M."/>
            <person name="Spaller T."/>
            <person name="Winckler T."/>
            <person name="Schaap P."/>
            <person name="Glockner G."/>
        </authorList>
    </citation>
    <scope>NUCLEOTIDE SEQUENCE [LARGE SCALE GENOMIC DNA]</scope>
    <source>
        <strain evidence="1 2">Jena</strain>
    </source>
</reference>
<dbReference type="Proteomes" id="UP000241769">
    <property type="component" value="Unassembled WGS sequence"/>
</dbReference>
<comment type="caution">
    <text evidence="1">The sequence shown here is derived from an EMBL/GenBank/DDBJ whole genome shotgun (WGS) entry which is preliminary data.</text>
</comment>
<sequence length="87" mass="10182">MKRETQLQPQPILQLLQPLADNPIALDIRVGDLFLSTLAELVMVPDNKLYSISNCCCYINTYKFTVNVYLLAYYYMWFLTPSWTKKP</sequence>
<keyword evidence="2" id="KW-1185">Reference proteome</keyword>
<gene>
    <name evidence="1" type="ORF">PROFUN_14756</name>
</gene>
<dbReference type="AlphaFoldDB" id="A0A2P6MY11"/>
<proteinExistence type="predicted"/>
<evidence type="ECO:0000313" key="1">
    <source>
        <dbReference type="EMBL" id="PRP76578.1"/>
    </source>
</evidence>
<dbReference type="EMBL" id="MDYQ01000315">
    <property type="protein sequence ID" value="PRP76578.1"/>
    <property type="molecule type" value="Genomic_DNA"/>
</dbReference>
<organism evidence="1 2">
    <name type="scientific">Planoprotostelium fungivorum</name>
    <dbReference type="NCBI Taxonomy" id="1890364"/>
    <lineage>
        <taxon>Eukaryota</taxon>
        <taxon>Amoebozoa</taxon>
        <taxon>Evosea</taxon>
        <taxon>Variosea</taxon>
        <taxon>Cavosteliida</taxon>
        <taxon>Cavosteliaceae</taxon>
        <taxon>Planoprotostelium</taxon>
    </lineage>
</organism>
<name>A0A2P6MY11_9EUKA</name>
<accession>A0A2P6MY11</accession>
<protein>
    <submittedName>
        <fullName evidence="1">Uncharacterized protein</fullName>
    </submittedName>
</protein>
<dbReference type="InParanoid" id="A0A2P6MY11"/>
<evidence type="ECO:0000313" key="2">
    <source>
        <dbReference type="Proteomes" id="UP000241769"/>
    </source>
</evidence>